<name>A0A378TI07_9MYCO</name>
<dbReference type="PANTHER" id="PTHR34853">
    <property type="match status" value="1"/>
</dbReference>
<sequence>MPIERAQQPMAYTRTMPDIAPQVWAQRGQVISSDDETSFDMAKLPSGSKASTMIYRSTSGIDGAPTVVSGALFVPPGDAPDGGWPVISYAHYTTGVSQGCGPTADKELAGSISFVGAILGQGYAVAYTDYVGLGDIGAEPRQVHPYLEPKSAAFNVIDAVRAARTLDPELSDRWVAVGNSQGGQAAFAAAEYGKEYGDGTQLLGAAAVVPALDASRLGDPATLTDAQKSVFPLLIAGLSAVDPEIIPTDYLPEGSDQSVSCAPGPVQPKDASPEAVARLTERLASYALPQIPTQIPIAVYYGGNDQLIRPEWTEEALQRACDLGDTIEATRVDDGGHDLNPGDALTDWVKARFAGEPAPSDC</sequence>
<evidence type="ECO:0000313" key="1">
    <source>
        <dbReference type="EMBL" id="STZ60389.1"/>
    </source>
</evidence>
<protein>
    <submittedName>
        <fullName evidence="1">Secretory lipase</fullName>
    </submittedName>
</protein>
<dbReference type="Gene3D" id="3.40.50.1820">
    <property type="entry name" value="alpha/beta hydrolase"/>
    <property type="match status" value="2"/>
</dbReference>
<gene>
    <name evidence="1" type="ORF">NCTC10821_03929</name>
</gene>
<keyword evidence="2" id="KW-1185">Reference proteome</keyword>
<dbReference type="SUPFAM" id="SSF53474">
    <property type="entry name" value="alpha/beta-Hydrolases"/>
    <property type="match status" value="1"/>
</dbReference>
<organism evidence="1 2">
    <name type="scientific">Mycolicibacterium tokaiense</name>
    <dbReference type="NCBI Taxonomy" id="39695"/>
    <lineage>
        <taxon>Bacteria</taxon>
        <taxon>Bacillati</taxon>
        <taxon>Actinomycetota</taxon>
        <taxon>Actinomycetes</taxon>
        <taxon>Mycobacteriales</taxon>
        <taxon>Mycobacteriaceae</taxon>
        <taxon>Mycolicibacterium</taxon>
    </lineage>
</organism>
<dbReference type="GO" id="GO:0016042">
    <property type="term" value="P:lipid catabolic process"/>
    <property type="evidence" value="ECO:0007669"/>
    <property type="project" value="InterPro"/>
</dbReference>
<dbReference type="PANTHER" id="PTHR34853:SF1">
    <property type="entry name" value="LIPASE 5"/>
    <property type="match status" value="1"/>
</dbReference>
<dbReference type="InterPro" id="IPR005152">
    <property type="entry name" value="Lipase_secreted"/>
</dbReference>
<dbReference type="Pfam" id="PF03583">
    <property type="entry name" value="LIP"/>
    <property type="match status" value="1"/>
</dbReference>
<reference evidence="1 2" key="1">
    <citation type="submission" date="2018-06" db="EMBL/GenBank/DDBJ databases">
        <authorList>
            <consortium name="Pathogen Informatics"/>
            <person name="Doyle S."/>
        </authorList>
    </citation>
    <scope>NUCLEOTIDE SEQUENCE [LARGE SCALE GENOMIC DNA]</scope>
    <source>
        <strain evidence="1 2">NCTC10821</strain>
    </source>
</reference>
<dbReference type="InterPro" id="IPR029058">
    <property type="entry name" value="AB_hydrolase_fold"/>
</dbReference>
<evidence type="ECO:0000313" key="2">
    <source>
        <dbReference type="Proteomes" id="UP000254978"/>
    </source>
</evidence>
<dbReference type="EMBL" id="UGQT01000001">
    <property type="protein sequence ID" value="STZ60389.1"/>
    <property type="molecule type" value="Genomic_DNA"/>
</dbReference>
<accession>A0A378TI07</accession>
<dbReference type="Proteomes" id="UP000254978">
    <property type="component" value="Unassembled WGS sequence"/>
</dbReference>
<dbReference type="AlphaFoldDB" id="A0A378TI07"/>
<dbReference type="PIRSF" id="PIRSF029171">
    <property type="entry name" value="Esterase_LipA"/>
    <property type="match status" value="1"/>
</dbReference>
<proteinExistence type="predicted"/>
<dbReference type="GO" id="GO:0004806">
    <property type="term" value="F:triacylglycerol lipase activity"/>
    <property type="evidence" value="ECO:0007669"/>
    <property type="project" value="InterPro"/>
</dbReference>